<dbReference type="Proteomes" id="UP000777265">
    <property type="component" value="Unassembled WGS sequence"/>
</dbReference>
<dbReference type="STRING" id="909663.GCA_000512235_01341"/>
<reference evidence="3" key="2">
    <citation type="submission" date="2020-01" db="EMBL/GenBank/DDBJ databases">
        <authorList>
            <person name="Campanaro S."/>
        </authorList>
    </citation>
    <scope>NUCLEOTIDE SEQUENCE</scope>
    <source>
        <strain evidence="3">AS06rmzACSIP_7</strain>
    </source>
</reference>
<name>A0A351U3P1_9BACT</name>
<dbReference type="EMBL" id="JAAYEE010000018">
    <property type="protein sequence ID" value="NLW34057.1"/>
    <property type="molecule type" value="Genomic_DNA"/>
</dbReference>
<gene>
    <name evidence="3" type="ORF">GXY80_01045</name>
</gene>
<dbReference type="PANTHER" id="PTHR34039">
    <property type="entry name" value="UPF0102 PROTEIN YRAN"/>
    <property type="match status" value="1"/>
</dbReference>
<dbReference type="SUPFAM" id="SSF52980">
    <property type="entry name" value="Restriction endonuclease-like"/>
    <property type="match status" value="1"/>
</dbReference>
<dbReference type="NCBIfam" id="NF009150">
    <property type="entry name" value="PRK12497.1-3"/>
    <property type="match status" value="1"/>
</dbReference>
<evidence type="ECO:0000313" key="3">
    <source>
        <dbReference type="EMBL" id="NLW34057.1"/>
    </source>
</evidence>
<dbReference type="Pfam" id="PF02021">
    <property type="entry name" value="UPF0102"/>
    <property type="match status" value="1"/>
</dbReference>
<sequence>MLSKWEEGREGEERAVRTLKKEGYRIIERNYRTRFGEIDVIAEEKDYLVFVEVKKRNTLTFGDPFHAINVRKRQHMIKSALFYLKSHNCFNRKVRFDVVGIDSEGVKIIRHAFILE</sequence>
<dbReference type="PANTHER" id="PTHR34039:SF1">
    <property type="entry name" value="UPF0102 PROTEIN YRAN"/>
    <property type="match status" value="1"/>
</dbReference>
<comment type="caution">
    <text evidence="3">The sequence shown here is derived from an EMBL/GenBank/DDBJ whole genome shotgun (WGS) entry which is preliminary data.</text>
</comment>
<dbReference type="NCBIfam" id="TIGR00252">
    <property type="entry name" value="YraN family protein"/>
    <property type="match status" value="1"/>
</dbReference>
<organism evidence="3 4">
    <name type="scientific">Syntrophorhabdus aromaticivorans</name>
    <dbReference type="NCBI Taxonomy" id="328301"/>
    <lineage>
        <taxon>Bacteria</taxon>
        <taxon>Pseudomonadati</taxon>
        <taxon>Thermodesulfobacteriota</taxon>
        <taxon>Syntrophorhabdia</taxon>
        <taxon>Syntrophorhabdales</taxon>
        <taxon>Syntrophorhabdaceae</taxon>
        <taxon>Syntrophorhabdus</taxon>
    </lineage>
</organism>
<dbReference type="InterPro" id="IPR011856">
    <property type="entry name" value="tRNA_endonuc-like_dom_sf"/>
</dbReference>
<evidence type="ECO:0000313" key="4">
    <source>
        <dbReference type="Proteomes" id="UP000777265"/>
    </source>
</evidence>
<dbReference type="HAMAP" id="MF_00048">
    <property type="entry name" value="UPF0102"/>
    <property type="match status" value="1"/>
</dbReference>
<dbReference type="AlphaFoldDB" id="A0A351U3P1"/>
<dbReference type="CDD" id="cd20736">
    <property type="entry name" value="PoNe_Nuclease"/>
    <property type="match status" value="1"/>
</dbReference>
<dbReference type="InterPro" id="IPR011335">
    <property type="entry name" value="Restrct_endonuc-II-like"/>
</dbReference>
<dbReference type="InterPro" id="IPR003509">
    <property type="entry name" value="UPF0102_YraN-like"/>
</dbReference>
<reference evidence="3" key="1">
    <citation type="journal article" date="2020" name="Biotechnol. Biofuels">
        <title>New insights from the biogas microbiome by comprehensive genome-resolved metagenomics of nearly 1600 species originating from multiple anaerobic digesters.</title>
        <authorList>
            <person name="Campanaro S."/>
            <person name="Treu L."/>
            <person name="Rodriguez-R L.M."/>
            <person name="Kovalovszki A."/>
            <person name="Ziels R.M."/>
            <person name="Maus I."/>
            <person name="Zhu X."/>
            <person name="Kougias P.G."/>
            <person name="Basile A."/>
            <person name="Luo G."/>
            <person name="Schluter A."/>
            <person name="Konstantinidis K.T."/>
            <person name="Angelidaki I."/>
        </authorList>
    </citation>
    <scope>NUCLEOTIDE SEQUENCE</scope>
    <source>
        <strain evidence="3">AS06rmzACSIP_7</strain>
    </source>
</reference>
<accession>A0A351U3P1</accession>
<protein>
    <recommendedName>
        <fullName evidence="2">UPF0102 protein GXY80_01045</fullName>
    </recommendedName>
</protein>
<proteinExistence type="inferred from homology"/>
<dbReference type="Gene3D" id="3.40.1350.10">
    <property type="match status" value="1"/>
</dbReference>
<evidence type="ECO:0000256" key="1">
    <source>
        <dbReference type="ARBA" id="ARBA00006738"/>
    </source>
</evidence>
<comment type="similarity">
    <text evidence="1 2">Belongs to the UPF0102 family.</text>
</comment>
<evidence type="ECO:0000256" key="2">
    <source>
        <dbReference type="HAMAP-Rule" id="MF_00048"/>
    </source>
</evidence>
<dbReference type="GO" id="GO:0003676">
    <property type="term" value="F:nucleic acid binding"/>
    <property type="evidence" value="ECO:0007669"/>
    <property type="project" value="InterPro"/>
</dbReference>